<feature type="region of interest" description="Disordered" evidence="1">
    <location>
        <begin position="1"/>
        <end position="476"/>
    </location>
</feature>
<feature type="compositionally biased region" description="Low complexity" evidence="1">
    <location>
        <begin position="851"/>
        <end position="870"/>
    </location>
</feature>
<evidence type="ECO:0000256" key="1">
    <source>
        <dbReference type="SAM" id="MobiDB-lite"/>
    </source>
</evidence>
<organism evidence="2 3">
    <name type="scientific">Ophiocordyceps camponoti-rufipedis</name>
    <dbReference type="NCBI Taxonomy" id="2004952"/>
    <lineage>
        <taxon>Eukaryota</taxon>
        <taxon>Fungi</taxon>
        <taxon>Dikarya</taxon>
        <taxon>Ascomycota</taxon>
        <taxon>Pezizomycotina</taxon>
        <taxon>Sordariomycetes</taxon>
        <taxon>Hypocreomycetidae</taxon>
        <taxon>Hypocreales</taxon>
        <taxon>Ophiocordycipitaceae</taxon>
        <taxon>Ophiocordyceps</taxon>
    </lineage>
</organism>
<feature type="compositionally biased region" description="Polar residues" evidence="1">
    <location>
        <begin position="692"/>
        <end position="712"/>
    </location>
</feature>
<proteinExistence type="predicted"/>
<accession>A0A2C5Z6X4</accession>
<comment type="caution">
    <text evidence="2">The sequence shown here is derived from an EMBL/GenBank/DDBJ whole genome shotgun (WGS) entry which is preliminary data.</text>
</comment>
<name>A0A2C5Z6X4_9HYPO</name>
<dbReference type="AlphaFoldDB" id="A0A2C5Z6X4"/>
<feature type="compositionally biased region" description="Polar residues" evidence="1">
    <location>
        <begin position="42"/>
        <end position="77"/>
    </location>
</feature>
<feature type="compositionally biased region" description="Low complexity" evidence="1">
    <location>
        <begin position="82"/>
        <end position="114"/>
    </location>
</feature>
<feature type="compositionally biased region" description="Low complexity" evidence="1">
    <location>
        <begin position="21"/>
        <end position="41"/>
    </location>
</feature>
<feature type="compositionally biased region" description="Polar residues" evidence="1">
    <location>
        <begin position="122"/>
        <end position="142"/>
    </location>
</feature>
<dbReference type="EMBL" id="NJES01000199">
    <property type="protein sequence ID" value="PHH75746.1"/>
    <property type="molecule type" value="Genomic_DNA"/>
</dbReference>
<feature type="compositionally biased region" description="Basic and acidic residues" evidence="1">
    <location>
        <begin position="713"/>
        <end position="729"/>
    </location>
</feature>
<feature type="compositionally biased region" description="Polar residues" evidence="1">
    <location>
        <begin position="544"/>
        <end position="563"/>
    </location>
</feature>
<feature type="compositionally biased region" description="Polar residues" evidence="1">
    <location>
        <begin position="767"/>
        <end position="790"/>
    </location>
</feature>
<feature type="compositionally biased region" description="Polar residues" evidence="1">
    <location>
        <begin position="441"/>
        <end position="453"/>
    </location>
</feature>
<feature type="compositionally biased region" description="Low complexity" evidence="1">
    <location>
        <begin position="405"/>
        <end position="435"/>
    </location>
</feature>
<evidence type="ECO:0000313" key="3">
    <source>
        <dbReference type="Proteomes" id="UP000226431"/>
    </source>
</evidence>
<sequence length="1044" mass="104872">MADLDGQPPASDVDGSVGSVKASTQATSKAAAATDGVGAADSNPTSSVRPGFDASSSADLQKPASASTVDGTLQSVGKGTPAVSEASAAATANDAEGSDDSGSPSRYGSKSSSGKFAESDEQAQNSTNNSLEGGGTETSATLESGDGAQGVNLTASSSSETGIGSGIAGLDRHPSASTVDGGAGVGSVGSPAASESGVARSGFESDKATRPTERASASTVDGHDESGRKASAVTAIPSDETPGGGKATVGTGKAPESGGASRSGASRSSDVSGIKTSVTADSPPASSYPLGSEASASLKNVPSVNEQTARESSSGALQSAASGSETKSNEPQDLGTMGLTQTETDVVASNTISSDTSRSQQLAEASGMTRQPGKSSEGLKTSGNMASLTHAEDGTRSQVTVAPDSKSSSGYHASHLSSGQLQEMSASAPKSSSPALGSDSPMVTSLKTETASSNDEEGYILHLDSTTGPPLQIENSTLEGGVRLSEVDGKGQLLPGVSSGTAEQTPSSALGADVSRVSSEYLASGGAREEVGGEPRGSPVAGSMHSSTPGVSRSAVQTPSTALHPQHPGISSLGSALTPEATGEAGTHGESRGQPVHGSTWTASNVNSAAAAPSETAGAATGSQAVVKSGELPIASSRPGSTSPTVLYAATRTQFTDLDRLPSGASFKTQAESGVPGRQQVDGESQGLPVGSFTSASSLPSVPNAAATSQSTDLDHTPSELSSSEKESGSEVSGKQHVGGGSQDLPVGSFTSGSTFGFEPPAASNVAAGSQSTDFGSAASEMSSLETESGSGAPGKQQVDGHAHGLPVVPSATGSAGTRSRFTVPGPESTGLVSSTPEPLVKPQVDGEYQGSSVAASESSLLSGSNAAESMEQPRFTPHWELVDASLACLRLRLPLALAFQRQRASPAKQLDPLLPTPVLRLTSLLILTRLQSRKSHLQLMGLKTMPGQESTGSSTARELHPLLGPRFLQSQDSSGKLLQRLGTQLFTPRLRPSSYFPRGHLPEIRKKLTLPKDARARLMTGFRVLMASQWLMGNFKARPSPLL</sequence>
<evidence type="ECO:0000313" key="2">
    <source>
        <dbReference type="EMBL" id="PHH75746.1"/>
    </source>
</evidence>
<gene>
    <name evidence="2" type="ORF">CDD80_2084</name>
</gene>
<reference evidence="2 3" key="1">
    <citation type="submission" date="2017-06" db="EMBL/GenBank/DDBJ databases">
        <title>Ant-infecting Ophiocordyceps genomes reveal a high diversity of potential behavioral manipulation genes and a possible major role for enterotoxins.</title>
        <authorList>
            <person name="De Bekker C."/>
            <person name="Evans H.C."/>
            <person name="Brachmann A."/>
            <person name="Hughes D.P."/>
        </authorList>
    </citation>
    <scope>NUCLEOTIDE SEQUENCE [LARGE SCALE GENOMIC DNA]</scope>
    <source>
        <strain evidence="2 3">Map16</strain>
    </source>
</reference>
<feature type="compositionally biased region" description="Polar residues" evidence="1">
    <location>
        <begin position="464"/>
        <end position="476"/>
    </location>
</feature>
<protein>
    <submittedName>
        <fullName evidence="2">Uncharacterized protein</fullName>
    </submittedName>
</protein>
<feature type="compositionally biased region" description="Polar residues" evidence="1">
    <location>
        <begin position="338"/>
        <end position="387"/>
    </location>
</feature>
<feature type="region of interest" description="Disordered" evidence="1">
    <location>
        <begin position="489"/>
        <end position="624"/>
    </location>
</feature>
<feature type="compositionally biased region" description="Low complexity" evidence="1">
    <location>
        <begin position="188"/>
        <end position="199"/>
    </location>
</feature>
<feature type="compositionally biased region" description="Polar residues" evidence="1">
    <location>
        <begin position="812"/>
        <end position="821"/>
    </location>
</feature>
<feature type="compositionally biased region" description="Polar residues" evidence="1">
    <location>
        <begin position="270"/>
        <end position="280"/>
    </location>
</feature>
<feature type="compositionally biased region" description="Low complexity" evidence="1">
    <location>
        <begin position="603"/>
        <end position="623"/>
    </location>
</feature>
<feature type="compositionally biased region" description="Low complexity" evidence="1">
    <location>
        <begin position="312"/>
        <end position="324"/>
    </location>
</feature>
<feature type="compositionally biased region" description="Low complexity" evidence="1">
    <location>
        <begin position="248"/>
        <end position="269"/>
    </location>
</feature>
<feature type="compositionally biased region" description="Basic and acidic residues" evidence="1">
    <location>
        <begin position="203"/>
        <end position="213"/>
    </location>
</feature>
<feature type="compositionally biased region" description="Polar residues" evidence="1">
    <location>
        <begin position="294"/>
        <end position="311"/>
    </location>
</feature>
<dbReference type="OrthoDB" id="10671575at2759"/>
<feature type="compositionally biased region" description="Polar residues" evidence="1">
    <location>
        <begin position="498"/>
        <end position="508"/>
    </location>
</feature>
<dbReference type="Proteomes" id="UP000226431">
    <property type="component" value="Unassembled WGS sequence"/>
</dbReference>
<keyword evidence="3" id="KW-1185">Reference proteome</keyword>
<feature type="region of interest" description="Disordered" evidence="1">
    <location>
        <begin position="658"/>
        <end position="870"/>
    </location>
</feature>